<dbReference type="Proteomes" id="UP000051660">
    <property type="component" value="Unassembled WGS sequence"/>
</dbReference>
<protein>
    <recommendedName>
        <fullName evidence="4">DUF2380 domain-containing protein</fullName>
    </recommendedName>
</protein>
<feature type="chain" id="PRO_5006444904" description="DUF2380 domain-containing protein" evidence="1">
    <location>
        <begin position="23"/>
        <end position="173"/>
    </location>
</feature>
<proteinExistence type="predicted"/>
<dbReference type="Pfam" id="PF11684">
    <property type="entry name" value="DUF3280"/>
    <property type="match status" value="1"/>
</dbReference>
<gene>
    <name evidence="2" type="ORF">CQ14_15070</name>
</gene>
<organism evidence="2 3">
    <name type="scientific">Bradyrhizobium lablabi</name>
    <dbReference type="NCBI Taxonomy" id="722472"/>
    <lineage>
        <taxon>Bacteria</taxon>
        <taxon>Pseudomonadati</taxon>
        <taxon>Pseudomonadota</taxon>
        <taxon>Alphaproteobacteria</taxon>
        <taxon>Hyphomicrobiales</taxon>
        <taxon>Nitrobacteraceae</taxon>
        <taxon>Bradyrhizobium</taxon>
    </lineage>
</organism>
<sequence length="173" mass="19090">MDKLMKLRIMSLTLAAAAIVSACPVRHSHAQAGLPVLAVAEIYYVDTSGEVIDQSADHRRRLRDFEAALRSDMAASGKIANAALECPPNACSVGDIDDGQLLRKAKEAGATHLLIGRFHKMSTLIQQAKFDVIDVKARKVVFDRYISFRGDNDAAWQRAESFLARQILDHGEW</sequence>
<evidence type="ECO:0000313" key="2">
    <source>
        <dbReference type="EMBL" id="KRR24070.1"/>
    </source>
</evidence>
<comment type="caution">
    <text evidence="2">The sequence shown here is derived from an EMBL/GenBank/DDBJ whole genome shotgun (WGS) entry which is preliminary data.</text>
</comment>
<dbReference type="PROSITE" id="PS51257">
    <property type="entry name" value="PROKAR_LIPOPROTEIN"/>
    <property type="match status" value="1"/>
</dbReference>
<dbReference type="EMBL" id="LLYB01000065">
    <property type="protein sequence ID" value="KRR24070.1"/>
    <property type="molecule type" value="Genomic_DNA"/>
</dbReference>
<accession>A0A0R3N3P2</accession>
<evidence type="ECO:0000256" key="1">
    <source>
        <dbReference type="SAM" id="SignalP"/>
    </source>
</evidence>
<feature type="signal peptide" evidence="1">
    <location>
        <begin position="1"/>
        <end position="22"/>
    </location>
</feature>
<dbReference type="InterPro" id="IPR021698">
    <property type="entry name" value="DUF3280"/>
</dbReference>
<evidence type="ECO:0000313" key="3">
    <source>
        <dbReference type="Proteomes" id="UP000051660"/>
    </source>
</evidence>
<dbReference type="OrthoDB" id="8442682at2"/>
<name>A0A0R3N3P2_9BRAD</name>
<evidence type="ECO:0008006" key="4">
    <source>
        <dbReference type="Google" id="ProtNLM"/>
    </source>
</evidence>
<dbReference type="AlphaFoldDB" id="A0A0R3N3P2"/>
<reference evidence="2 3" key="1">
    <citation type="submission" date="2014-03" db="EMBL/GenBank/DDBJ databases">
        <title>Bradyrhizobium valentinum sp. nov., isolated from effective nodules of Lupinus mariae-josephae, a lupine endemic of basic-lime soils in Eastern Spain.</title>
        <authorList>
            <person name="Duran D."/>
            <person name="Rey L."/>
            <person name="Navarro A."/>
            <person name="Busquets A."/>
            <person name="Imperial J."/>
            <person name="Ruiz-Argueso T."/>
        </authorList>
    </citation>
    <scope>NUCLEOTIDE SEQUENCE [LARGE SCALE GENOMIC DNA]</scope>
    <source>
        <strain evidence="2 3">CCBAU 23086</strain>
    </source>
</reference>
<keyword evidence="1" id="KW-0732">Signal</keyword>